<dbReference type="AlphaFoldDB" id="A0A6S9E4M2"/>
<comment type="subcellular location">
    <subcellularLocation>
        <location evidence="1">Cell projection</location>
        <location evidence="1">Cilium</location>
    </subcellularLocation>
    <subcellularLocation>
        <location evidence="2">Cytoplasm</location>
    </subcellularLocation>
</comment>
<keyword evidence="4" id="KW-0969">Cilium</keyword>
<accession>A0A6S9E4M2</accession>
<protein>
    <recommendedName>
        <fullName evidence="6">BART domain-containing protein</fullName>
    </recommendedName>
</protein>
<evidence type="ECO:0000256" key="2">
    <source>
        <dbReference type="ARBA" id="ARBA00004496"/>
    </source>
</evidence>
<evidence type="ECO:0000256" key="3">
    <source>
        <dbReference type="ARBA" id="ARBA00022490"/>
    </source>
</evidence>
<name>A0A6S9E4M2_HETAK</name>
<evidence type="ECO:0000256" key="5">
    <source>
        <dbReference type="ARBA" id="ARBA00023273"/>
    </source>
</evidence>
<feature type="domain" description="BART" evidence="6">
    <location>
        <begin position="25"/>
        <end position="134"/>
    </location>
</feature>
<keyword evidence="5" id="KW-0966">Cell projection</keyword>
<sequence length="149" mass="17144">MDGEFKVSEDAIVEGIGVQPSDIHPIVARFISFIEEDDVKTEMEEFCAKFCADFAEIDEDDEQSLKTHEIFQKFEKMFEGTVERFLEGQGMSTMRFFSLCQQAQEESKETDDCLQMALGLLDYKEFVKFMKREERATMNAEDVAADMGL</sequence>
<reference evidence="7" key="1">
    <citation type="submission" date="2021-01" db="EMBL/GenBank/DDBJ databases">
        <authorList>
            <person name="Corre E."/>
            <person name="Pelletier E."/>
            <person name="Niang G."/>
            <person name="Scheremetjew M."/>
            <person name="Finn R."/>
            <person name="Kale V."/>
            <person name="Holt S."/>
            <person name="Cochrane G."/>
            <person name="Meng A."/>
            <person name="Brown T."/>
            <person name="Cohen L."/>
        </authorList>
    </citation>
    <scope>NUCLEOTIDE SEQUENCE</scope>
    <source>
        <strain evidence="7">CCMP3107</strain>
    </source>
</reference>
<proteinExistence type="predicted"/>
<dbReference type="Pfam" id="PF11527">
    <property type="entry name" value="ARL2_Bind_BART"/>
    <property type="match status" value="1"/>
</dbReference>
<dbReference type="Gene3D" id="1.20.1520.10">
    <property type="entry name" value="ADP-ribosylation factor-like 2-binding protein, domain"/>
    <property type="match status" value="1"/>
</dbReference>
<evidence type="ECO:0000256" key="4">
    <source>
        <dbReference type="ARBA" id="ARBA00023069"/>
    </source>
</evidence>
<dbReference type="InterPro" id="IPR042541">
    <property type="entry name" value="BART_sf"/>
</dbReference>
<dbReference type="GO" id="GO:0005929">
    <property type="term" value="C:cilium"/>
    <property type="evidence" value="ECO:0007669"/>
    <property type="project" value="UniProtKB-SubCell"/>
</dbReference>
<evidence type="ECO:0000256" key="1">
    <source>
        <dbReference type="ARBA" id="ARBA00004138"/>
    </source>
</evidence>
<gene>
    <name evidence="7" type="ORF">HAKA00212_LOCUS9516</name>
</gene>
<dbReference type="InterPro" id="IPR023379">
    <property type="entry name" value="BART_dom"/>
</dbReference>
<evidence type="ECO:0000313" key="7">
    <source>
        <dbReference type="EMBL" id="CAE0630819.1"/>
    </source>
</evidence>
<dbReference type="EMBL" id="HBIU01020405">
    <property type="protein sequence ID" value="CAE0630819.1"/>
    <property type="molecule type" value="Transcribed_RNA"/>
</dbReference>
<keyword evidence="3" id="KW-0963">Cytoplasm</keyword>
<evidence type="ECO:0000259" key="6">
    <source>
        <dbReference type="Pfam" id="PF11527"/>
    </source>
</evidence>
<organism evidence="7">
    <name type="scientific">Heterosigma akashiwo</name>
    <name type="common">Chromophytic alga</name>
    <name type="synonym">Heterosigma carterae</name>
    <dbReference type="NCBI Taxonomy" id="2829"/>
    <lineage>
        <taxon>Eukaryota</taxon>
        <taxon>Sar</taxon>
        <taxon>Stramenopiles</taxon>
        <taxon>Ochrophyta</taxon>
        <taxon>Raphidophyceae</taxon>
        <taxon>Chattonellales</taxon>
        <taxon>Chattonellaceae</taxon>
        <taxon>Heterosigma</taxon>
    </lineage>
</organism>
<dbReference type="GO" id="GO:0005737">
    <property type="term" value="C:cytoplasm"/>
    <property type="evidence" value="ECO:0007669"/>
    <property type="project" value="UniProtKB-SubCell"/>
</dbReference>